<evidence type="ECO:0000313" key="3">
    <source>
        <dbReference type="Proteomes" id="UP000218209"/>
    </source>
</evidence>
<keyword evidence="3" id="KW-1185">Reference proteome</keyword>
<evidence type="ECO:0000313" key="2">
    <source>
        <dbReference type="EMBL" id="OSX69627.1"/>
    </source>
</evidence>
<accession>A0A1X6NM11</accession>
<feature type="region of interest" description="Disordered" evidence="1">
    <location>
        <begin position="1"/>
        <end position="98"/>
    </location>
</feature>
<evidence type="ECO:0000256" key="1">
    <source>
        <dbReference type="SAM" id="MobiDB-lite"/>
    </source>
</evidence>
<dbReference type="EMBL" id="KV919466">
    <property type="protein sequence ID" value="OSX69627.1"/>
    <property type="molecule type" value="Genomic_DNA"/>
</dbReference>
<gene>
    <name evidence="2" type="ORF">BU14_1334s0004</name>
</gene>
<feature type="compositionally biased region" description="Pro residues" evidence="1">
    <location>
        <begin position="10"/>
        <end position="27"/>
    </location>
</feature>
<feature type="compositionally biased region" description="Gly residues" evidence="1">
    <location>
        <begin position="43"/>
        <end position="54"/>
    </location>
</feature>
<reference evidence="2 3" key="1">
    <citation type="submission" date="2017-03" db="EMBL/GenBank/DDBJ databases">
        <title>WGS assembly of Porphyra umbilicalis.</title>
        <authorList>
            <person name="Brawley S.H."/>
            <person name="Blouin N.A."/>
            <person name="Ficko-Blean E."/>
            <person name="Wheeler G.L."/>
            <person name="Lohr M."/>
            <person name="Goodson H.V."/>
            <person name="Jenkins J.W."/>
            <person name="Blaby-Haas C.E."/>
            <person name="Helliwell K.E."/>
            <person name="Chan C."/>
            <person name="Marriage T."/>
            <person name="Bhattacharya D."/>
            <person name="Klein A.S."/>
            <person name="Badis Y."/>
            <person name="Brodie J."/>
            <person name="Cao Y."/>
            <person name="Collen J."/>
            <person name="Dittami S.M."/>
            <person name="Gachon C.M."/>
            <person name="Green B.R."/>
            <person name="Karpowicz S."/>
            <person name="Kim J.W."/>
            <person name="Kudahl U."/>
            <person name="Lin S."/>
            <person name="Michel G."/>
            <person name="Mittag M."/>
            <person name="Olson B.J."/>
            <person name="Pangilinan J."/>
            <person name="Peng Y."/>
            <person name="Qiu H."/>
            <person name="Shu S."/>
            <person name="Singer J.T."/>
            <person name="Smith A.G."/>
            <person name="Sprecher B.N."/>
            <person name="Wagner V."/>
            <person name="Wang W."/>
            <person name="Wang Z.-Y."/>
            <person name="Yan J."/>
            <person name="Yarish C."/>
            <person name="Zoeuner-Riek S."/>
            <person name="Zhuang Y."/>
            <person name="Zou Y."/>
            <person name="Lindquist E.A."/>
            <person name="Grimwood J."/>
            <person name="Barry K."/>
            <person name="Rokhsar D.S."/>
            <person name="Schmutz J."/>
            <person name="Stiller J.W."/>
            <person name="Grossman A.R."/>
            <person name="Prochnik S.E."/>
        </authorList>
    </citation>
    <scope>NUCLEOTIDE SEQUENCE [LARGE SCALE GENOMIC DNA]</scope>
    <source>
        <strain evidence="2">4086291</strain>
    </source>
</reference>
<sequence length="120" mass="12513">MRADDAAPHQMPPGTPPPCGAPPPWGHPYPLYGAPTNRRRSRSGGGTKSGGAGSRRGSTDQPVHPGARESGRGLSPGCTAPGRPVTRDPRRRRLGRLSPLYVAQRRCSQCNGGAVGGIRS</sequence>
<dbReference type="Proteomes" id="UP000218209">
    <property type="component" value="Unassembled WGS sequence"/>
</dbReference>
<proteinExistence type="predicted"/>
<name>A0A1X6NM11_PORUM</name>
<organism evidence="2 3">
    <name type="scientific">Porphyra umbilicalis</name>
    <name type="common">Purple laver</name>
    <name type="synonym">Red alga</name>
    <dbReference type="NCBI Taxonomy" id="2786"/>
    <lineage>
        <taxon>Eukaryota</taxon>
        <taxon>Rhodophyta</taxon>
        <taxon>Bangiophyceae</taxon>
        <taxon>Bangiales</taxon>
        <taxon>Bangiaceae</taxon>
        <taxon>Porphyra</taxon>
    </lineage>
</organism>
<protein>
    <submittedName>
        <fullName evidence="2">Uncharacterized protein</fullName>
    </submittedName>
</protein>
<dbReference type="AlphaFoldDB" id="A0A1X6NM11"/>